<evidence type="ECO:0000259" key="3">
    <source>
        <dbReference type="PROSITE" id="PS50110"/>
    </source>
</evidence>
<dbReference type="Proteomes" id="UP001238179">
    <property type="component" value="Chromosome"/>
</dbReference>
<dbReference type="PANTHER" id="PTHR48111">
    <property type="entry name" value="REGULATOR OF RPOS"/>
    <property type="match status" value="1"/>
</dbReference>
<evidence type="ECO:0000256" key="2">
    <source>
        <dbReference type="PROSITE-ProRule" id="PRU00169"/>
    </source>
</evidence>
<dbReference type="GO" id="GO:0032993">
    <property type="term" value="C:protein-DNA complex"/>
    <property type="evidence" value="ECO:0007669"/>
    <property type="project" value="TreeGrafter"/>
</dbReference>
<dbReference type="InterPro" id="IPR011006">
    <property type="entry name" value="CheY-like_superfamily"/>
</dbReference>
<proteinExistence type="predicted"/>
<name>A0AA48K7Z0_9BACT</name>
<dbReference type="GO" id="GO:0005829">
    <property type="term" value="C:cytosol"/>
    <property type="evidence" value="ECO:0007669"/>
    <property type="project" value="TreeGrafter"/>
</dbReference>
<dbReference type="SMART" id="SM00448">
    <property type="entry name" value="REC"/>
    <property type="match status" value="1"/>
</dbReference>
<sequence>MRCLVADDEPFSRAKMSKYLRELGCEVIYECGDGESVVDWITANPTAVDALFLDIQMPRASGLDVLDTIQDRQIPVVFVTGHREYAISAFDLAASDFLEKPITLEKVRRAVERVKGDAMLYRYHGEVHCVTVKTSRTTQALVPITAVESFSVSDRMVTARIIGDPQDHEVVGHRTLKSVEDAFPREQFKADGRSKIIRML</sequence>
<dbReference type="AlphaFoldDB" id="A0AA48K7Z0"/>
<protein>
    <recommendedName>
        <fullName evidence="3">Response regulatory domain-containing protein</fullName>
    </recommendedName>
</protein>
<accession>A0AA48K7Z0</accession>
<dbReference type="Gene3D" id="3.40.50.2300">
    <property type="match status" value="1"/>
</dbReference>
<evidence type="ECO:0000256" key="1">
    <source>
        <dbReference type="ARBA" id="ARBA00023125"/>
    </source>
</evidence>
<keyword evidence="1" id="KW-0238">DNA-binding</keyword>
<evidence type="ECO:0000313" key="5">
    <source>
        <dbReference type="Proteomes" id="UP001238179"/>
    </source>
</evidence>
<dbReference type="GO" id="GO:0000156">
    <property type="term" value="F:phosphorelay response regulator activity"/>
    <property type="evidence" value="ECO:0007669"/>
    <property type="project" value="TreeGrafter"/>
</dbReference>
<dbReference type="SUPFAM" id="SSF52172">
    <property type="entry name" value="CheY-like"/>
    <property type="match status" value="1"/>
</dbReference>
<feature type="modified residue" description="4-aspartylphosphate" evidence="2">
    <location>
        <position position="54"/>
    </location>
</feature>
<keyword evidence="2" id="KW-0597">Phosphoprotein</keyword>
<dbReference type="InterPro" id="IPR001789">
    <property type="entry name" value="Sig_transdc_resp-reg_receiver"/>
</dbReference>
<feature type="domain" description="Response regulatory" evidence="3">
    <location>
        <begin position="2"/>
        <end position="115"/>
    </location>
</feature>
<dbReference type="GO" id="GO:0006355">
    <property type="term" value="P:regulation of DNA-templated transcription"/>
    <property type="evidence" value="ECO:0007669"/>
    <property type="project" value="TreeGrafter"/>
</dbReference>
<gene>
    <name evidence="4" type="ORF">METEAL_15830</name>
</gene>
<evidence type="ECO:0000313" key="4">
    <source>
        <dbReference type="EMBL" id="BDU72409.1"/>
    </source>
</evidence>
<dbReference type="EMBL" id="AP027080">
    <property type="protein sequence ID" value="BDU72409.1"/>
    <property type="molecule type" value="Genomic_DNA"/>
</dbReference>
<dbReference type="GO" id="GO:0000976">
    <property type="term" value="F:transcription cis-regulatory region binding"/>
    <property type="evidence" value="ECO:0007669"/>
    <property type="project" value="TreeGrafter"/>
</dbReference>
<dbReference type="RefSeq" id="WP_316415315.1">
    <property type="nucleotide sequence ID" value="NZ_AP027080.1"/>
</dbReference>
<dbReference type="PANTHER" id="PTHR48111:SF69">
    <property type="entry name" value="RESPONSE REGULATOR RECEIVER"/>
    <property type="match status" value="1"/>
</dbReference>
<dbReference type="InterPro" id="IPR039420">
    <property type="entry name" value="WalR-like"/>
</dbReference>
<dbReference type="KEGG" id="msil:METEAL_15830"/>
<dbReference type="PROSITE" id="PS50110">
    <property type="entry name" value="RESPONSE_REGULATORY"/>
    <property type="match status" value="1"/>
</dbReference>
<dbReference type="Pfam" id="PF00072">
    <property type="entry name" value="Response_reg"/>
    <property type="match status" value="1"/>
</dbReference>
<keyword evidence="5" id="KW-1185">Reference proteome</keyword>
<reference evidence="5" key="1">
    <citation type="journal article" date="2023" name="Int. J. Syst. Evol. Microbiol.">
        <title>Mesoterricola silvestris gen. nov., sp. nov., Mesoterricola sediminis sp. nov., Geothrix oryzae sp. nov., Geothrix edaphica sp. nov., Geothrix rubra sp. nov., and Geothrix limicola sp. nov., six novel members of Acidobacteriota isolated from soils.</title>
        <authorList>
            <person name="Itoh H."/>
            <person name="Sugisawa Y."/>
            <person name="Mise K."/>
            <person name="Xu Z."/>
            <person name="Kuniyasu M."/>
            <person name="Ushijima N."/>
            <person name="Kawano K."/>
            <person name="Kobayashi E."/>
            <person name="Shiratori Y."/>
            <person name="Masuda Y."/>
            <person name="Senoo K."/>
        </authorList>
    </citation>
    <scope>NUCLEOTIDE SEQUENCE [LARGE SCALE GENOMIC DNA]</scope>
    <source>
        <strain evidence="5">W79</strain>
    </source>
</reference>
<organism evidence="4 5">
    <name type="scientific">Mesoterricola silvestris</name>
    <dbReference type="NCBI Taxonomy" id="2927979"/>
    <lineage>
        <taxon>Bacteria</taxon>
        <taxon>Pseudomonadati</taxon>
        <taxon>Acidobacteriota</taxon>
        <taxon>Holophagae</taxon>
        <taxon>Holophagales</taxon>
        <taxon>Holophagaceae</taxon>
        <taxon>Mesoterricola</taxon>
    </lineage>
</organism>